<evidence type="ECO:0000256" key="1">
    <source>
        <dbReference type="ARBA" id="ARBA00005820"/>
    </source>
</evidence>
<gene>
    <name evidence="9" type="primary">redD</name>
    <name evidence="9" type="ORF">SLIV_09220</name>
</gene>
<dbReference type="InterPro" id="IPR011990">
    <property type="entry name" value="TPR-like_helical_dom_sf"/>
</dbReference>
<dbReference type="InterPro" id="IPR036388">
    <property type="entry name" value="WH-like_DNA-bd_sf"/>
</dbReference>
<keyword evidence="10" id="KW-1185">Reference proteome</keyword>
<dbReference type="InterPro" id="IPR051677">
    <property type="entry name" value="AfsR-DnrI-RedD_regulator"/>
</dbReference>
<feature type="region of interest" description="Disordered" evidence="7">
    <location>
        <begin position="1"/>
        <end position="32"/>
    </location>
</feature>
<dbReference type="PROSITE" id="PS51755">
    <property type="entry name" value="OMPR_PHOB"/>
    <property type="match status" value="1"/>
</dbReference>
<dbReference type="InterPro" id="IPR001867">
    <property type="entry name" value="OmpR/PhoB-type_DNA-bd"/>
</dbReference>
<organism evidence="9 10">
    <name type="scientific">Streptomyces lividans TK24</name>
    <dbReference type="NCBI Taxonomy" id="457428"/>
    <lineage>
        <taxon>Bacteria</taxon>
        <taxon>Bacillati</taxon>
        <taxon>Actinomycetota</taxon>
        <taxon>Actinomycetes</taxon>
        <taxon>Kitasatosporales</taxon>
        <taxon>Streptomycetaceae</taxon>
        <taxon>Streptomyces</taxon>
    </lineage>
</organism>
<dbReference type="EMBL" id="CP009124">
    <property type="protein sequence ID" value="AIJ12849.1"/>
    <property type="molecule type" value="Genomic_DNA"/>
</dbReference>
<evidence type="ECO:0000256" key="4">
    <source>
        <dbReference type="ARBA" id="ARBA00023125"/>
    </source>
</evidence>
<dbReference type="InterPro" id="IPR005158">
    <property type="entry name" value="BTAD"/>
</dbReference>
<evidence type="ECO:0000259" key="8">
    <source>
        <dbReference type="PROSITE" id="PS51755"/>
    </source>
</evidence>
<sequence>MDPVRKLVRSQPKIGRHPVAAGQDGRDRHPIRSWECGERARTARTGRTVGRAADPSDHGPSLYNFGGCVEINILGPVSIDTSHSGGGIRAGKVRTLVATLAIDAGRAVSLADLVDELWGATPPDNVLNALQAHAARARKVLNERACPERAGGILRSVLGGYLLEIDPQCVDGNRFLRLVSQGAALLPADPTRAVELLETGLRLWRGPALIDAGEGRRCRGAAALFEERRLTALEDLISAMFLRGGEAQAIAMLQQLVAQYPLRERFCELLMVGLYRVGRQGDALESYRLARKRLDDELGVQPGALLRRRHAEILAQDPVLKVPSALWREPYAPADTSLLSA</sequence>
<feature type="domain" description="OmpR/PhoB-type" evidence="8">
    <location>
        <begin position="60"/>
        <end position="165"/>
    </location>
</feature>
<evidence type="ECO:0000313" key="10">
    <source>
        <dbReference type="Proteomes" id="UP000028682"/>
    </source>
</evidence>
<reference evidence="10" key="1">
    <citation type="submission" date="2014-08" db="EMBL/GenBank/DDBJ databases">
        <title>Complete genome sequence of Streptomyces lividans TK24.</title>
        <authorList>
            <consortium name="StrepSynth"/>
            <person name="Ruckert C."/>
            <person name="Fridjonson O.H."/>
            <person name="Lambert C."/>
            <person name="van Wezel G.P."/>
            <person name="Bernaerts K."/>
            <person name="Anne J."/>
            <person name="Economou A."/>
            <person name="Kalinowski J."/>
        </authorList>
    </citation>
    <scope>NUCLEOTIDE SEQUENCE [LARGE SCALE GENOMIC DNA]</scope>
    <source>
        <strain evidence="10">TK24</strain>
    </source>
</reference>
<keyword evidence="3" id="KW-0805">Transcription regulation</keyword>
<comment type="similarity">
    <text evidence="1">Belongs to the AfsR/DnrI/RedD regulatory family.</text>
</comment>
<dbReference type="PANTHER" id="PTHR35807">
    <property type="entry name" value="TRANSCRIPTIONAL REGULATOR REDD-RELATED"/>
    <property type="match status" value="1"/>
</dbReference>
<evidence type="ECO:0000313" key="9">
    <source>
        <dbReference type="EMBL" id="AIJ12849.1"/>
    </source>
</evidence>
<dbReference type="SMART" id="SM01043">
    <property type="entry name" value="BTAD"/>
    <property type="match status" value="1"/>
</dbReference>
<protein>
    <submittedName>
        <fullName evidence="9">Transcriptional regulator RedD</fullName>
    </submittedName>
</protein>
<dbReference type="Pfam" id="PF03704">
    <property type="entry name" value="BTAD"/>
    <property type="match status" value="1"/>
</dbReference>
<dbReference type="Gene3D" id="1.10.10.10">
    <property type="entry name" value="Winged helix-like DNA-binding domain superfamily/Winged helix DNA-binding domain"/>
    <property type="match status" value="1"/>
</dbReference>
<keyword evidence="5" id="KW-0804">Transcription</keyword>
<evidence type="ECO:0000256" key="7">
    <source>
        <dbReference type="SAM" id="MobiDB-lite"/>
    </source>
</evidence>
<evidence type="ECO:0000256" key="2">
    <source>
        <dbReference type="ARBA" id="ARBA00023012"/>
    </source>
</evidence>
<name>A0ABM5QYC3_STRLI</name>
<feature type="DNA-binding region" description="OmpR/PhoB-type" evidence="6">
    <location>
        <begin position="60"/>
        <end position="165"/>
    </location>
</feature>
<keyword evidence="4 6" id="KW-0238">DNA-binding</keyword>
<dbReference type="SUPFAM" id="SSF46894">
    <property type="entry name" value="C-terminal effector domain of the bipartite response regulators"/>
    <property type="match status" value="1"/>
</dbReference>
<dbReference type="SUPFAM" id="SSF48452">
    <property type="entry name" value="TPR-like"/>
    <property type="match status" value="1"/>
</dbReference>
<dbReference type="Gene3D" id="1.25.40.10">
    <property type="entry name" value="Tetratricopeptide repeat domain"/>
    <property type="match status" value="1"/>
</dbReference>
<dbReference type="InterPro" id="IPR016032">
    <property type="entry name" value="Sig_transdc_resp-reg_C-effctor"/>
</dbReference>
<dbReference type="CDD" id="cd15831">
    <property type="entry name" value="BTAD"/>
    <property type="match status" value="1"/>
</dbReference>
<proteinExistence type="inferred from homology"/>
<evidence type="ECO:0000256" key="6">
    <source>
        <dbReference type="PROSITE-ProRule" id="PRU01091"/>
    </source>
</evidence>
<evidence type="ECO:0000256" key="5">
    <source>
        <dbReference type="ARBA" id="ARBA00023163"/>
    </source>
</evidence>
<evidence type="ECO:0000256" key="3">
    <source>
        <dbReference type="ARBA" id="ARBA00023015"/>
    </source>
</evidence>
<keyword evidence="2" id="KW-0902">Two-component regulatory system</keyword>
<dbReference type="Proteomes" id="UP000028682">
    <property type="component" value="Chromosome"/>
</dbReference>
<dbReference type="PANTHER" id="PTHR35807:SF1">
    <property type="entry name" value="TRANSCRIPTIONAL REGULATOR REDD"/>
    <property type="match status" value="1"/>
</dbReference>
<accession>A0ABM5QYC3</accession>